<evidence type="ECO:0000259" key="2">
    <source>
        <dbReference type="PROSITE" id="PS52015"/>
    </source>
</evidence>
<accession>A0ABR8KU40</accession>
<feature type="chain" id="PRO_5045284468" description="TonB C-terminal domain-containing protein" evidence="1">
    <location>
        <begin position="28"/>
        <end position="170"/>
    </location>
</feature>
<evidence type="ECO:0000256" key="1">
    <source>
        <dbReference type="SAM" id="SignalP"/>
    </source>
</evidence>
<dbReference type="SUPFAM" id="SSF74653">
    <property type="entry name" value="TolA/TonB C-terminal domain"/>
    <property type="match status" value="1"/>
</dbReference>
<keyword evidence="4" id="KW-1185">Reference proteome</keyword>
<reference evidence="3 4" key="1">
    <citation type="submission" date="2020-09" db="EMBL/GenBank/DDBJ databases">
        <authorList>
            <person name="Yoon J.-W."/>
        </authorList>
    </citation>
    <scope>NUCLEOTIDE SEQUENCE [LARGE SCALE GENOMIC DNA]</scope>
    <source>
        <strain evidence="3 4">KMU-140</strain>
    </source>
</reference>
<keyword evidence="1" id="KW-0732">Signal</keyword>
<dbReference type="EMBL" id="JACXLC010000001">
    <property type="protein sequence ID" value="MBD2842947.1"/>
    <property type="molecule type" value="Genomic_DNA"/>
</dbReference>
<evidence type="ECO:0000313" key="4">
    <source>
        <dbReference type="Proteomes" id="UP000635384"/>
    </source>
</evidence>
<dbReference type="Gene3D" id="3.30.1150.10">
    <property type="match status" value="1"/>
</dbReference>
<dbReference type="RefSeq" id="WP_190788365.1">
    <property type="nucleotide sequence ID" value="NZ_JACXLC010000001.1"/>
</dbReference>
<protein>
    <recommendedName>
        <fullName evidence="2">TonB C-terminal domain-containing protein</fullName>
    </recommendedName>
</protein>
<dbReference type="PROSITE" id="PS52015">
    <property type="entry name" value="TONB_CTD"/>
    <property type="match status" value="1"/>
</dbReference>
<feature type="domain" description="TonB C-terminal" evidence="2">
    <location>
        <begin position="49"/>
        <end position="143"/>
    </location>
</feature>
<sequence>MNTVTKTISAAAMAAALALPLSAPASASEKAEGASDDIVVLSASAMEQWQEDTTKDLNRALAREPITRKVQPNNAIVEVAFTMGADGTAENIEVLRGRGNWAARRVARHAVAKLDTLAEVPVANAENIKFLARIVFADNIEIKEQLYAEMKRSRPERFAAGENKYILLGG</sequence>
<organism evidence="3 4">
    <name type="scientific">Erythrobacter rubeus</name>
    <dbReference type="NCBI Taxonomy" id="2760803"/>
    <lineage>
        <taxon>Bacteria</taxon>
        <taxon>Pseudomonadati</taxon>
        <taxon>Pseudomonadota</taxon>
        <taxon>Alphaproteobacteria</taxon>
        <taxon>Sphingomonadales</taxon>
        <taxon>Erythrobacteraceae</taxon>
        <taxon>Erythrobacter/Porphyrobacter group</taxon>
        <taxon>Erythrobacter</taxon>
    </lineage>
</organism>
<evidence type="ECO:0000313" key="3">
    <source>
        <dbReference type="EMBL" id="MBD2842947.1"/>
    </source>
</evidence>
<dbReference type="InterPro" id="IPR037682">
    <property type="entry name" value="TonB_C"/>
</dbReference>
<feature type="signal peptide" evidence="1">
    <location>
        <begin position="1"/>
        <end position="27"/>
    </location>
</feature>
<proteinExistence type="predicted"/>
<gene>
    <name evidence="3" type="ORF">IB285_11860</name>
</gene>
<dbReference type="Proteomes" id="UP000635384">
    <property type="component" value="Unassembled WGS sequence"/>
</dbReference>
<comment type="caution">
    <text evidence="3">The sequence shown here is derived from an EMBL/GenBank/DDBJ whole genome shotgun (WGS) entry which is preliminary data.</text>
</comment>
<name>A0ABR8KU40_9SPHN</name>